<dbReference type="Proteomes" id="UP001152049">
    <property type="component" value="Unassembled WGS sequence"/>
</dbReference>
<dbReference type="AlphaFoldDB" id="A0A9W8RN90"/>
<comment type="caution">
    <text evidence="2">The sequence shown here is derived from an EMBL/GenBank/DDBJ whole genome shotgun (WGS) entry which is preliminary data.</text>
</comment>
<sequence>MTEFGNASNIPLYASLDTSYASTRLFILLPGEFEDSIEGNLMEVNLGDIPDYEALSYVWGDAGHALTVTIAGQLVVVTDNLHAALRRLRYPDRERALWIDALCINQSDAKEKGQQIDMMGRIYKGSLQCLIWPGEVPTGNHERLRYTTQDVKAAYEMIQLIADGELEGDLPATLSSGTARKGAVTALRGMMARENLWWQRIWTVQEATLSGQKTVLWHNVSISWSKCVQAAKRMMEPSVRQRKVIDALSPELYSFNVNEFITPFLSLELNNEDNYPLFTAHRWRYREATDPRDKVYGLLSLIDRAELPSISCNYTLSAACVFTKFTLDLINLTQSLEPLIGWRGELHATSGLPTWALDMVRPSHLVNRGCKFWEHYDRYHYFSADDNSELVLNTLCDESVLSLKGVIVDTVCLVDEGIAVDESVVLPNEDFARVIKRRQQVLAEFIEDSSEKLVFGNDWKNAFWKTMLGDVITYDERVTRRAVLEDGELFDQFLKDWQWNEVSESLRSMVLNQAFFITRSGYLGIGPPQTRSGDVVCVLLGGRVPFILRPEEGNLTLTEIGDQYSFVGDSFVQGIMDGELFSSSQKEIQDVVLI</sequence>
<protein>
    <recommendedName>
        <fullName evidence="1">Heterokaryon incompatibility domain-containing protein</fullName>
    </recommendedName>
</protein>
<dbReference type="OrthoDB" id="3557394at2759"/>
<gene>
    <name evidence="2" type="ORF">NW762_013688</name>
</gene>
<dbReference type="PANTHER" id="PTHR24148">
    <property type="entry name" value="ANKYRIN REPEAT DOMAIN-CONTAINING PROTEIN 39 HOMOLOG-RELATED"/>
    <property type="match status" value="1"/>
</dbReference>
<dbReference type="InterPro" id="IPR010730">
    <property type="entry name" value="HET"/>
</dbReference>
<evidence type="ECO:0000259" key="1">
    <source>
        <dbReference type="Pfam" id="PF06985"/>
    </source>
</evidence>
<dbReference type="InterPro" id="IPR052895">
    <property type="entry name" value="HetReg/Transcr_Mod"/>
</dbReference>
<reference evidence="2" key="1">
    <citation type="submission" date="2022-09" db="EMBL/GenBank/DDBJ databases">
        <title>Fusarium specimens isolated from Avocado Roots.</title>
        <authorList>
            <person name="Stajich J."/>
            <person name="Roper C."/>
            <person name="Heimlech-Rivalta G."/>
        </authorList>
    </citation>
    <scope>NUCLEOTIDE SEQUENCE</scope>
    <source>
        <strain evidence="2">CF00136</strain>
    </source>
</reference>
<evidence type="ECO:0000313" key="2">
    <source>
        <dbReference type="EMBL" id="KAJ4246337.1"/>
    </source>
</evidence>
<dbReference type="PANTHER" id="PTHR24148:SF73">
    <property type="entry name" value="HET DOMAIN PROTEIN (AFU_ORTHOLOGUE AFUA_8G01020)"/>
    <property type="match status" value="1"/>
</dbReference>
<accession>A0A9W8RN90</accession>
<organism evidence="2 3">
    <name type="scientific">Fusarium torreyae</name>
    <dbReference type="NCBI Taxonomy" id="1237075"/>
    <lineage>
        <taxon>Eukaryota</taxon>
        <taxon>Fungi</taxon>
        <taxon>Dikarya</taxon>
        <taxon>Ascomycota</taxon>
        <taxon>Pezizomycotina</taxon>
        <taxon>Sordariomycetes</taxon>
        <taxon>Hypocreomycetidae</taxon>
        <taxon>Hypocreales</taxon>
        <taxon>Nectriaceae</taxon>
        <taxon>Fusarium</taxon>
    </lineage>
</organism>
<dbReference type="EMBL" id="JAOQAZ010000043">
    <property type="protein sequence ID" value="KAJ4246337.1"/>
    <property type="molecule type" value="Genomic_DNA"/>
</dbReference>
<keyword evidence="3" id="KW-1185">Reference proteome</keyword>
<name>A0A9W8RN90_9HYPO</name>
<dbReference type="Pfam" id="PF06985">
    <property type="entry name" value="HET"/>
    <property type="match status" value="1"/>
</dbReference>
<dbReference type="Pfam" id="PF26639">
    <property type="entry name" value="Het-6_barrel"/>
    <property type="match status" value="1"/>
</dbReference>
<evidence type="ECO:0000313" key="3">
    <source>
        <dbReference type="Proteomes" id="UP001152049"/>
    </source>
</evidence>
<proteinExistence type="predicted"/>
<feature type="domain" description="Heterokaryon incompatibility" evidence="1">
    <location>
        <begin position="52"/>
        <end position="206"/>
    </location>
</feature>